<feature type="transmembrane region" description="Helical" evidence="11">
    <location>
        <begin position="33"/>
        <end position="54"/>
    </location>
</feature>
<dbReference type="RefSeq" id="WP_184748239.1">
    <property type="nucleotide sequence ID" value="NZ_JACHGJ010000009.1"/>
</dbReference>
<organism evidence="12 13">
    <name type="scientific">Spirochaeta isovalerica</name>
    <dbReference type="NCBI Taxonomy" id="150"/>
    <lineage>
        <taxon>Bacteria</taxon>
        <taxon>Pseudomonadati</taxon>
        <taxon>Spirochaetota</taxon>
        <taxon>Spirochaetia</taxon>
        <taxon>Spirochaetales</taxon>
        <taxon>Spirochaetaceae</taxon>
        <taxon>Spirochaeta</taxon>
    </lineage>
</organism>
<evidence type="ECO:0000256" key="4">
    <source>
        <dbReference type="ARBA" id="ARBA00022475"/>
    </source>
</evidence>
<dbReference type="Pfam" id="PF02653">
    <property type="entry name" value="BPD_transp_2"/>
    <property type="match status" value="1"/>
</dbReference>
<dbReference type="InterPro" id="IPR001851">
    <property type="entry name" value="ABC_transp_permease"/>
</dbReference>
<feature type="transmembrane region" description="Helical" evidence="11">
    <location>
        <begin position="286"/>
        <end position="306"/>
    </location>
</feature>
<dbReference type="GO" id="GO:0022857">
    <property type="term" value="F:transmembrane transporter activity"/>
    <property type="evidence" value="ECO:0007669"/>
    <property type="project" value="InterPro"/>
</dbReference>
<dbReference type="EMBL" id="JACHGJ010000009">
    <property type="protein sequence ID" value="MBB6482001.1"/>
    <property type="molecule type" value="Genomic_DNA"/>
</dbReference>
<evidence type="ECO:0000256" key="6">
    <source>
        <dbReference type="ARBA" id="ARBA00022692"/>
    </source>
</evidence>
<accession>A0A841RF41</accession>
<reference evidence="12 13" key="1">
    <citation type="submission" date="2020-08" db="EMBL/GenBank/DDBJ databases">
        <title>Genomic Encyclopedia of Type Strains, Phase IV (KMG-IV): sequencing the most valuable type-strain genomes for metagenomic binning, comparative biology and taxonomic classification.</title>
        <authorList>
            <person name="Goeker M."/>
        </authorList>
    </citation>
    <scope>NUCLEOTIDE SEQUENCE [LARGE SCALE GENOMIC DNA]</scope>
    <source>
        <strain evidence="12 13">DSM 2461</strain>
    </source>
</reference>
<keyword evidence="3" id="KW-0813">Transport</keyword>
<keyword evidence="8 11" id="KW-0472">Membrane</keyword>
<comment type="function">
    <text evidence="9">Part of the ABC transporter complex LsrABCD involved in autoinducer 2 (AI-2) import. Probably responsible for the translocation of the substrate across the membrane.</text>
</comment>
<evidence type="ECO:0000256" key="11">
    <source>
        <dbReference type="SAM" id="Phobius"/>
    </source>
</evidence>
<dbReference type="GO" id="GO:0005886">
    <property type="term" value="C:plasma membrane"/>
    <property type="evidence" value="ECO:0007669"/>
    <property type="project" value="UniProtKB-SubCell"/>
</dbReference>
<dbReference type="CDD" id="cd06579">
    <property type="entry name" value="TM_PBP1_transp_AraH_like"/>
    <property type="match status" value="1"/>
</dbReference>
<keyword evidence="5" id="KW-0997">Cell inner membrane</keyword>
<keyword evidence="6 11" id="KW-0812">Transmembrane</keyword>
<dbReference type="PANTHER" id="PTHR32196">
    <property type="entry name" value="ABC TRANSPORTER PERMEASE PROTEIN YPHD-RELATED-RELATED"/>
    <property type="match status" value="1"/>
</dbReference>
<evidence type="ECO:0000256" key="7">
    <source>
        <dbReference type="ARBA" id="ARBA00022989"/>
    </source>
</evidence>
<evidence type="ECO:0000256" key="5">
    <source>
        <dbReference type="ARBA" id="ARBA00022519"/>
    </source>
</evidence>
<evidence type="ECO:0000256" key="3">
    <source>
        <dbReference type="ARBA" id="ARBA00022448"/>
    </source>
</evidence>
<comment type="subunit">
    <text evidence="2">The complex is composed of two ATP-binding proteins (LsrA), two transmembrane proteins (LsrC and LsrD) and a solute-binding protein (LsrB).</text>
</comment>
<keyword evidence="7 11" id="KW-1133">Transmembrane helix</keyword>
<evidence type="ECO:0000313" key="13">
    <source>
        <dbReference type="Proteomes" id="UP000587760"/>
    </source>
</evidence>
<comment type="subcellular location">
    <subcellularLocation>
        <location evidence="1">Cell membrane</location>
        <topology evidence="1">Multi-pass membrane protein</topology>
    </subcellularLocation>
</comment>
<sequence>MEIDKTLASSDRLVDENKRLISKIGSLLARWEGILVLIIIGMVIVFSNITPYFLDYFNLMNATFTFMEKAVLALPIIFIILSGDIDISGAAIIALSSFSMGFASSHGAGTAQVVITGLAVGALAGAFNAVFIINFGIPAIAVTLATQSFFRGISQAILEDQAYTHYPESFSYFGQGYIPGTIIPFELIFFLVLAGIFAYVLHFTSYGRKLYAIGNSATAARFSGVPVNRIRFTNFVLHGLFAGIVAVLLTSRIGSTRPNIANGWELEAITLVVLGGVSITGGKGSIVGVILSIFLIGYLKFGMGLINLSAKVMIITTGFLLITAVLIPVIIDAVGRRNKLKMQRRRG</sequence>
<feature type="transmembrane region" description="Helical" evidence="11">
    <location>
        <begin position="312"/>
        <end position="335"/>
    </location>
</feature>
<evidence type="ECO:0000256" key="2">
    <source>
        <dbReference type="ARBA" id="ARBA00011262"/>
    </source>
</evidence>
<feature type="transmembrane region" description="Helical" evidence="11">
    <location>
        <begin position="113"/>
        <end position="141"/>
    </location>
</feature>
<proteinExistence type="predicted"/>
<feature type="transmembrane region" description="Helical" evidence="11">
    <location>
        <begin position="177"/>
        <end position="201"/>
    </location>
</feature>
<gene>
    <name evidence="12" type="ORF">HNR50_003689</name>
</gene>
<evidence type="ECO:0000256" key="9">
    <source>
        <dbReference type="ARBA" id="ARBA00025439"/>
    </source>
</evidence>
<comment type="caution">
    <text evidence="12">The sequence shown here is derived from an EMBL/GenBank/DDBJ whole genome shotgun (WGS) entry which is preliminary data.</text>
</comment>
<evidence type="ECO:0000256" key="10">
    <source>
        <dbReference type="ARBA" id="ARBA00039381"/>
    </source>
</evidence>
<dbReference type="AlphaFoldDB" id="A0A841RF41"/>
<protein>
    <recommendedName>
        <fullName evidence="10">Autoinducer 2 import system permease protein LsrD</fullName>
    </recommendedName>
</protein>
<feature type="transmembrane region" description="Helical" evidence="11">
    <location>
        <begin position="74"/>
        <end position="101"/>
    </location>
</feature>
<evidence type="ECO:0000256" key="8">
    <source>
        <dbReference type="ARBA" id="ARBA00023136"/>
    </source>
</evidence>
<feature type="transmembrane region" description="Helical" evidence="11">
    <location>
        <begin position="235"/>
        <end position="254"/>
    </location>
</feature>
<evidence type="ECO:0000313" key="12">
    <source>
        <dbReference type="EMBL" id="MBB6482001.1"/>
    </source>
</evidence>
<keyword evidence="13" id="KW-1185">Reference proteome</keyword>
<feature type="transmembrane region" description="Helical" evidence="11">
    <location>
        <begin position="260"/>
        <end position="279"/>
    </location>
</feature>
<name>A0A841RF41_9SPIO</name>
<keyword evidence="4" id="KW-1003">Cell membrane</keyword>
<dbReference type="PANTHER" id="PTHR32196:SF71">
    <property type="entry name" value="AUTOINDUCER 2 IMPORT SYSTEM PERMEASE PROTEIN LSRD"/>
    <property type="match status" value="1"/>
</dbReference>
<evidence type="ECO:0000256" key="1">
    <source>
        <dbReference type="ARBA" id="ARBA00004651"/>
    </source>
</evidence>
<dbReference type="Proteomes" id="UP000587760">
    <property type="component" value="Unassembled WGS sequence"/>
</dbReference>